<organism evidence="8 9">
    <name type="scientific">Bathycoccus prasinos</name>
    <dbReference type="NCBI Taxonomy" id="41875"/>
    <lineage>
        <taxon>Eukaryota</taxon>
        <taxon>Viridiplantae</taxon>
        <taxon>Chlorophyta</taxon>
        <taxon>Mamiellophyceae</taxon>
        <taxon>Mamiellales</taxon>
        <taxon>Bathycoccaceae</taxon>
        <taxon>Bathycoccus</taxon>
    </lineage>
</organism>
<comment type="similarity">
    <text evidence="2 7">Belongs to the CTL (choline transporter-like) family.</text>
</comment>
<feature type="transmembrane region" description="Helical" evidence="7">
    <location>
        <begin position="537"/>
        <end position="556"/>
    </location>
</feature>
<dbReference type="GeneID" id="19013574"/>
<dbReference type="EMBL" id="FO082270">
    <property type="protein sequence ID" value="CCO66627.1"/>
    <property type="molecule type" value="Genomic_DNA"/>
</dbReference>
<evidence type="ECO:0000313" key="8">
    <source>
        <dbReference type="EMBL" id="CCO66627.1"/>
    </source>
</evidence>
<reference evidence="8 9" key="1">
    <citation type="submission" date="2011-10" db="EMBL/GenBank/DDBJ databases">
        <authorList>
            <person name="Genoscope - CEA"/>
        </authorList>
    </citation>
    <scope>NUCLEOTIDE SEQUENCE [LARGE SCALE GENOMIC DNA]</scope>
    <source>
        <strain evidence="8 9">RCC 1105</strain>
    </source>
</reference>
<dbReference type="RefSeq" id="XP_007511067.1">
    <property type="nucleotide sequence ID" value="XM_007511005.1"/>
</dbReference>
<dbReference type="GO" id="GO:0022857">
    <property type="term" value="F:transmembrane transporter activity"/>
    <property type="evidence" value="ECO:0007669"/>
    <property type="project" value="UniProtKB-UniRule"/>
</dbReference>
<feature type="transmembrane region" description="Helical" evidence="7">
    <location>
        <begin position="486"/>
        <end position="517"/>
    </location>
</feature>
<accession>K8F3I2</accession>
<dbReference type="KEGG" id="bpg:Bathy09g00670"/>
<dbReference type="OrthoDB" id="420519at2759"/>
<evidence type="ECO:0000256" key="6">
    <source>
        <dbReference type="ARBA" id="ARBA00023180"/>
    </source>
</evidence>
<feature type="transmembrane region" description="Helical" evidence="7">
    <location>
        <begin position="433"/>
        <end position="450"/>
    </location>
</feature>
<protein>
    <recommendedName>
        <fullName evidence="7">Choline transporter-like protein</fullName>
    </recommendedName>
</protein>
<evidence type="ECO:0000256" key="3">
    <source>
        <dbReference type="ARBA" id="ARBA00022692"/>
    </source>
</evidence>
<feature type="transmembrane region" description="Helical" evidence="7">
    <location>
        <begin position="673"/>
        <end position="695"/>
    </location>
</feature>
<evidence type="ECO:0000256" key="2">
    <source>
        <dbReference type="ARBA" id="ARBA00007168"/>
    </source>
</evidence>
<sequence length="757" mass="82754">MMQLCSPKRRLFFSKKEVDPDADPHGGDDFIEGGKRRCTDVLFLLAFIAFWVGMLACGGYGFTNGDPALLIMGTDYEGVLCDEKGTGVAGTGSGNVIDNSGLKTRYWANFLEVAAVARSAAVAATTPSFASSSYTLADAKSMCVSTCPQPSETAGQVTWFCDYPESNSYAAQLTKEAWKTKNGDVYSDLTDAEKVTSLQLKGPCYPVLIPSVNTYFSCNYYGNFSQSSFDAFTALSVSGTTGTNFLTDGTYSSFASLDGLVESINSQVTDYIAGPMERFQRYIDDFIVAKNVLGMAAGACLVLSLAWLVILRYFTSLFCWGTVIVVNLGSIAVTCYLALYSGLIGDDQISGIVDSTGLDSTELNASSWVDPASENEEVLKACTYVMAVFTVIFFIFTLLMVRRLKVAIACIKVSISAFSTVPSLIVFPLVPCVGMMLLFLYWVFAGVYLMSCGDQKIQTCVHPFESSESHGCGVETEWSRELQYMLLYHFFGFLWTTQFFIAVSYLVVAYVFAKFYWSGADKMGMTPLLTSMKRMPFYHSGSAAFGSFLIAVMQFVRVCMRVVMTGMKKIDRNGKVFAVVGYVIECCLWCCQKIIEFINRNAYIMIVIDGNSFCWSAFQALKLMIANVMSVAAINIVGDLLLFLAKLSISIGTAFLAFVMLNGDDYKEEISSPVLICSVIAIFAYSVAAVFMGIVEMGIDTTLLCYCRDMEKHNGTPQYAPEVLQKALGIAGEVQKAEEERKAAKAAAKAAKADNSE</sequence>
<feature type="transmembrane region" description="Helical" evidence="7">
    <location>
        <begin position="378"/>
        <end position="399"/>
    </location>
</feature>
<dbReference type="PANTHER" id="PTHR12385">
    <property type="entry name" value="CHOLINE TRANSPORTER-LIKE (SLC FAMILY 44)"/>
    <property type="match status" value="1"/>
</dbReference>
<keyword evidence="3 7" id="KW-0812">Transmembrane</keyword>
<evidence type="ECO:0000256" key="7">
    <source>
        <dbReference type="RuleBase" id="RU368066"/>
    </source>
</evidence>
<keyword evidence="5 7" id="KW-0472">Membrane</keyword>
<evidence type="ECO:0000256" key="5">
    <source>
        <dbReference type="ARBA" id="ARBA00023136"/>
    </source>
</evidence>
<name>K8F3I2_9CHLO</name>
<evidence type="ECO:0000313" key="9">
    <source>
        <dbReference type="Proteomes" id="UP000198341"/>
    </source>
</evidence>
<dbReference type="eggNOG" id="KOG1362">
    <property type="taxonomic scope" value="Eukaryota"/>
</dbReference>
<feature type="transmembrane region" description="Helical" evidence="7">
    <location>
        <begin position="317"/>
        <end position="339"/>
    </location>
</feature>
<keyword evidence="9" id="KW-1185">Reference proteome</keyword>
<dbReference type="GO" id="GO:0005886">
    <property type="term" value="C:plasma membrane"/>
    <property type="evidence" value="ECO:0007669"/>
    <property type="project" value="UniProtKB-SubCell"/>
</dbReference>
<feature type="transmembrane region" description="Helical" evidence="7">
    <location>
        <begin position="576"/>
        <end position="595"/>
    </location>
</feature>
<keyword evidence="4 7" id="KW-1133">Transmembrane helix</keyword>
<feature type="transmembrane region" description="Helical" evidence="7">
    <location>
        <begin position="292"/>
        <end position="310"/>
    </location>
</feature>
<keyword evidence="6" id="KW-0325">Glycoprotein</keyword>
<gene>
    <name evidence="8" type="ORF">Bathy09g00670</name>
</gene>
<dbReference type="Pfam" id="PF04515">
    <property type="entry name" value="Choline_transpo"/>
    <property type="match status" value="1"/>
</dbReference>
<feature type="transmembrane region" description="Helical" evidence="7">
    <location>
        <begin position="41"/>
        <end position="62"/>
    </location>
</feature>
<proteinExistence type="inferred from homology"/>
<feature type="transmembrane region" description="Helical" evidence="7">
    <location>
        <begin position="633"/>
        <end position="661"/>
    </location>
</feature>
<evidence type="ECO:0000256" key="4">
    <source>
        <dbReference type="ARBA" id="ARBA00022989"/>
    </source>
</evidence>
<evidence type="ECO:0000256" key="1">
    <source>
        <dbReference type="ARBA" id="ARBA00004141"/>
    </source>
</evidence>
<comment type="subcellular location">
    <subcellularLocation>
        <location evidence="7">Cell membrane</location>
        <topology evidence="7">Multi-pass membrane protein</topology>
    </subcellularLocation>
    <subcellularLocation>
        <location evidence="1">Membrane</location>
        <topology evidence="1">Multi-pass membrane protein</topology>
    </subcellularLocation>
</comment>
<dbReference type="Proteomes" id="UP000198341">
    <property type="component" value="Chromosome 9"/>
</dbReference>
<comment type="function">
    <text evidence="7">Choline transporter.</text>
</comment>
<dbReference type="PANTHER" id="PTHR12385:SF14">
    <property type="entry name" value="CHOLINE TRANSPORTER-LIKE 2"/>
    <property type="match status" value="1"/>
</dbReference>
<dbReference type="AlphaFoldDB" id="K8F3I2"/>
<dbReference type="InterPro" id="IPR007603">
    <property type="entry name" value="Choline_transptr-like"/>
</dbReference>